<name>A0A8J3PNN4_9ACTN</name>
<evidence type="ECO:0000313" key="6">
    <source>
        <dbReference type="Proteomes" id="UP000653674"/>
    </source>
</evidence>
<feature type="domain" description="GGDEF" evidence="4">
    <location>
        <begin position="1613"/>
        <end position="1742"/>
    </location>
</feature>
<evidence type="ECO:0000256" key="2">
    <source>
        <dbReference type="SAM" id="Phobius"/>
    </source>
</evidence>
<evidence type="ECO:0000259" key="4">
    <source>
        <dbReference type="PROSITE" id="PS50887"/>
    </source>
</evidence>
<dbReference type="Gene3D" id="1.10.510.10">
    <property type="entry name" value="Transferase(Phosphotransferase) domain 1"/>
    <property type="match status" value="1"/>
</dbReference>
<protein>
    <recommendedName>
        <fullName evidence="7">Non-specific serine/threonine protein kinase</fullName>
    </recommendedName>
</protein>
<proteinExistence type="predicted"/>
<dbReference type="GO" id="GO:0016020">
    <property type="term" value="C:membrane"/>
    <property type="evidence" value="ECO:0007669"/>
    <property type="project" value="UniProtKB-SubCell"/>
</dbReference>
<dbReference type="Gene3D" id="3.30.200.20">
    <property type="entry name" value="Phosphorylase Kinase, domain 1"/>
    <property type="match status" value="1"/>
</dbReference>
<evidence type="ECO:0000259" key="3">
    <source>
        <dbReference type="PROSITE" id="PS50011"/>
    </source>
</evidence>
<dbReference type="InterPro" id="IPR011009">
    <property type="entry name" value="Kinase-like_dom_sf"/>
</dbReference>
<dbReference type="SMART" id="SM00267">
    <property type="entry name" value="GGDEF"/>
    <property type="match status" value="1"/>
</dbReference>
<dbReference type="Proteomes" id="UP000653674">
    <property type="component" value="Unassembled WGS sequence"/>
</dbReference>
<feature type="domain" description="Protein kinase" evidence="3">
    <location>
        <begin position="23"/>
        <end position="276"/>
    </location>
</feature>
<keyword evidence="2" id="KW-0472">Membrane</keyword>
<evidence type="ECO:0000313" key="5">
    <source>
        <dbReference type="EMBL" id="GIG75093.1"/>
    </source>
</evidence>
<feature type="transmembrane region" description="Helical" evidence="2">
    <location>
        <begin position="816"/>
        <end position="837"/>
    </location>
</feature>
<dbReference type="SMART" id="SM00220">
    <property type="entry name" value="S_TKc"/>
    <property type="match status" value="1"/>
</dbReference>
<feature type="transmembrane region" description="Helical" evidence="2">
    <location>
        <begin position="849"/>
        <end position="868"/>
    </location>
</feature>
<dbReference type="SUPFAM" id="SSF56112">
    <property type="entry name" value="Protein kinase-like (PK-like)"/>
    <property type="match status" value="1"/>
</dbReference>
<dbReference type="InterPro" id="IPR050469">
    <property type="entry name" value="Diguanylate_Cyclase"/>
</dbReference>
<dbReference type="InterPro" id="IPR003018">
    <property type="entry name" value="GAF"/>
</dbReference>
<dbReference type="InterPro" id="IPR008271">
    <property type="entry name" value="Ser/Thr_kinase_AS"/>
</dbReference>
<dbReference type="PROSITE" id="PS50887">
    <property type="entry name" value="GGDEF"/>
    <property type="match status" value="1"/>
</dbReference>
<dbReference type="InterPro" id="IPR029016">
    <property type="entry name" value="GAF-like_dom_sf"/>
</dbReference>
<dbReference type="CDD" id="cd01949">
    <property type="entry name" value="GGDEF"/>
    <property type="match status" value="1"/>
</dbReference>
<dbReference type="Pfam" id="PF00069">
    <property type="entry name" value="Pkinase"/>
    <property type="match status" value="1"/>
</dbReference>
<keyword evidence="2" id="KW-1133">Transmembrane helix</keyword>
<dbReference type="GO" id="GO:0004672">
    <property type="term" value="F:protein kinase activity"/>
    <property type="evidence" value="ECO:0007669"/>
    <property type="project" value="InterPro"/>
</dbReference>
<dbReference type="Gene3D" id="3.30.70.270">
    <property type="match status" value="1"/>
</dbReference>
<dbReference type="SUPFAM" id="SSF55073">
    <property type="entry name" value="Nucleotide cyclase"/>
    <property type="match status" value="1"/>
</dbReference>
<dbReference type="NCBIfam" id="TIGR00254">
    <property type="entry name" value="GGDEF"/>
    <property type="match status" value="1"/>
</dbReference>
<dbReference type="PANTHER" id="PTHR45138:SF9">
    <property type="entry name" value="DIGUANYLATE CYCLASE DGCM-RELATED"/>
    <property type="match status" value="1"/>
</dbReference>
<dbReference type="PROSITE" id="PS50011">
    <property type="entry name" value="PROTEIN_KINASE_DOM"/>
    <property type="match status" value="1"/>
</dbReference>
<dbReference type="FunFam" id="3.30.70.270:FF:000001">
    <property type="entry name" value="Diguanylate cyclase domain protein"/>
    <property type="match status" value="1"/>
</dbReference>
<dbReference type="SUPFAM" id="SSF55781">
    <property type="entry name" value="GAF domain-like"/>
    <property type="match status" value="2"/>
</dbReference>
<dbReference type="EMBL" id="BONU01000026">
    <property type="protein sequence ID" value="GIG75093.1"/>
    <property type="molecule type" value="Genomic_DNA"/>
</dbReference>
<dbReference type="SUPFAM" id="SSF48452">
    <property type="entry name" value="TPR-like"/>
    <property type="match status" value="1"/>
</dbReference>
<gene>
    <name evidence="5" type="ORF">Pfl04_34970</name>
</gene>
<sequence length="1742" mass="183958">MVEVDRGTHPLGRGSDPAELTDFAVEAEIGRSVYTTVHRARRGDRTYALKRLRTVTANDTDVLTSFCREAGLLACVDHPGVVRAHAAGRYEDGPALVTELIDGGSLAAELVKGGLPLDRVKTLAGELAEALVAAHRTGLVHRDIKPQNIMVPPGRPAVLIDFGLAAIGRSPVAEDTAVGTFAYGAPEQTGMLKRPVDARSDLYSLGAVLFECLTGNPPYVAEDVGELLRMHAVAPVPDPRASRPDVDPAFAAVVMRLLAKDPDDRYPSATALLAALGRADGAGSEWPLCGRPAEREALLARWERARNGHGGVAVVRGPAGGGRSRLAAEVAVAAATDETSLVLRTRAVKDEELPLAAVRAAVDAHLARVADLPDERRTEAYARLRRAADVAGTGLIGNLSPAVAAILADRPGPPADGRDDRLFTAVAVFLAELAGQYGSGVLEVDDAQWLDASSRRVLELLAPELSDAPLLVVVTYLDGAEETHLGDAVDTEIVAGPLDQAGTSALVASRLPGATVPPDLVSHVAARTGGLPLASVEYLRQLVDAGLLVPVWGTWRLDEAGLDGLHLSRDLGELVVSRLDGLPAPARDLLVTAAVVGNRFRLEVATAACDLTTDEFAAALDVAVTRRLVEPREDGRYGFIHPSIRDALLDGVPETALRRLHAAVAAGLDDLPADGRDAGHVYAVARHYAQAGADADPAAGCASALAAGRQALVDDVPEDAVAFLEQARTAAEASGHAVTAELLHPLATAYLRAGRWGEALSALEAALAGERDPHRRAELYRTMVELHHTTWSDDRAVAAARQGLAELGHGLPRNKLALIVTTLALALAGTLVARLRIGFGTARGRRREDLANTAALLGSAAYAAAVGLRVKEMAIFALRGLYGVNRLGPCPQYVQVHALLGYLAALLKQRRRAERAFARADRAAQAIGDPAMVAYAEWLRSIAMLFGGFDDGIGWDKAISQHTRWLEPAQFITGLAVAGLRLVLRGYTREAQTAYEQGLRHLPEPTQASGTTFAMLGVMVPAQQGRHAAAAAALASLRAAFPDGAGTPAQWANILTAAASAAVEQGEFGTPFDDLVAEFEGLGLRRSDLMPQHEWFYVYRAHGRLAQLRVAPDGERAARLAVAERAVRDLGRVTTTPLLKVAHQLAAAALEQQRGNAEKAIDLIDRVDRAARTLDAPLVSFEVARIRARAFRQFGLAAEAERQARNAYVLAVRYGWEHRRRQVRVEFGVDDAPSVARFTQVADRSSSSDRNRRLEALQEVSVAAASVLDPQLLAEVALDETLRILGAERALMFLVDDEGDPVPFAGRTAAGNDVDAASGYGSTLVRRVLETREALVVTGTDEGAALGSQSVVAHGLRSIMVAPVQLKGVLHGVVYLDSRVARGVFTEDDVEVLSAITHHVAVSLETARAAQLDVEVRTTRRQQELAETLRASLAELSAILDPAQLLNQLFTTLYGQAGAWAGCLLHGSGQKLTSVAVAGTVDATALGPEVDAAADAAFAALCTADTPTVIAGDDVPTAVRALLGEHPAALVVPLIARDGPVGVVILGGETFDDSAPVICAGLAGQGMSAYDNAVLFSRVQELATTDELTGVPNRRHFYALAGTLVAAARRSGRALGAVMLDIDKFKGINDTYGHATGDDVIREVANRVAASVRDSDVLGRYGGEEFVAVLPDLDGGVDLAERIRAAVAASPVPTRSGPVPVTVSVGLARLGPVDDDLDQLVARADHALYRAKDAGRNRVEEA</sequence>
<dbReference type="Pfam" id="PF13191">
    <property type="entry name" value="AAA_16"/>
    <property type="match status" value="1"/>
</dbReference>
<keyword evidence="2" id="KW-0812">Transmembrane</keyword>
<dbReference type="InterPro" id="IPR000160">
    <property type="entry name" value="GGDEF_dom"/>
</dbReference>
<keyword evidence="6" id="KW-1185">Reference proteome</keyword>
<comment type="subcellular location">
    <subcellularLocation>
        <location evidence="1">Membrane</location>
        <topology evidence="1">Single-pass membrane protein</topology>
    </subcellularLocation>
</comment>
<dbReference type="GO" id="GO:0052621">
    <property type="term" value="F:diguanylate cyclase activity"/>
    <property type="evidence" value="ECO:0007669"/>
    <property type="project" value="TreeGrafter"/>
</dbReference>
<dbReference type="InterPro" id="IPR011990">
    <property type="entry name" value="TPR-like_helical_dom_sf"/>
</dbReference>
<dbReference type="CDD" id="cd14014">
    <property type="entry name" value="STKc_PknB_like"/>
    <property type="match status" value="1"/>
</dbReference>
<dbReference type="PANTHER" id="PTHR45138">
    <property type="entry name" value="REGULATORY COMPONENTS OF SENSORY TRANSDUCTION SYSTEM"/>
    <property type="match status" value="1"/>
</dbReference>
<dbReference type="Pfam" id="PF01590">
    <property type="entry name" value="GAF"/>
    <property type="match status" value="1"/>
</dbReference>
<comment type="caution">
    <text evidence="5">The sequence shown here is derived from an EMBL/GenBank/DDBJ whole genome shotgun (WGS) entry which is preliminary data.</text>
</comment>
<dbReference type="Pfam" id="PF00990">
    <property type="entry name" value="GGDEF"/>
    <property type="match status" value="1"/>
</dbReference>
<organism evidence="5 6">
    <name type="scientific">Planosporangium flavigriseum</name>
    <dbReference type="NCBI Taxonomy" id="373681"/>
    <lineage>
        <taxon>Bacteria</taxon>
        <taxon>Bacillati</taxon>
        <taxon>Actinomycetota</taxon>
        <taxon>Actinomycetes</taxon>
        <taxon>Micromonosporales</taxon>
        <taxon>Micromonosporaceae</taxon>
        <taxon>Planosporangium</taxon>
    </lineage>
</organism>
<evidence type="ECO:0000256" key="1">
    <source>
        <dbReference type="ARBA" id="ARBA00004167"/>
    </source>
</evidence>
<dbReference type="SMART" id="SM00065">
    <property type="entry name" value="GAF"/>
    <property type="match status" value="1"/>
</dbReference>
<evidence type="ECO:0008006" key="7">
    <source>
        <dbReference type="Google" id="ProtNLM"/>
    </source>
</evidence>
<dbReference type="InterPro" id="IPR041664">
    <property type="entry name" value="AAA_16"/>
</dbReference>
<dbReference type="InterPro" id="IPR000719">
    <property type="entry name" value="Prot_kinase_dom"/>
</dbReference>
<dbReference type="GO" id="GO:0005524">
    <property type="term" value="F:ATP binding"/>
    <property type="evidence" value="ECO:0007669"/>
    <property type="project" value="InterPro"/>
</dbReference>
<dbReference type="PROSITE" id="PS00108">
    <property type="entry name" value="PROTEIN_KINASE_ST"/>
    <property type="match status" value="1"/>
</dbReference>
<dbReference type="Gene3D" id="3.30.450.40">
    <property type="match status" value="2"/>
</dbReference>
<reference evidence="5" key="1">
    <citation type="submission" date="2021-01" db="EMBL/GenBank/DDBJ databases">
        <title>Whole genome shotgun sequence of Planosporangium flavigriseum NBRC 105377.</title>
        <authorList>
            <person name="Komaki H."/>
            <person name="Tamura T."/>
        </authorList>
    </citation>
    <scope>NUCLEOTIDE SEQUENCE</scope>
    <source>
        <strain evidence="5">NBRC 105377</strain>
    </source>
</reference>
<dbReference type="InterPro" id="IPR029787">
    <property type="entry name" value="Nucleotide_cyclase"/>
</dbReference>
<dbReference type="InterPro" id="IPR043128">
    <property type="entry name" value="Rev_trsase/Diguanyl_cyclase"/>
</dbReference>
<accession>A0A8J3PNN4</accession>